<evidence type="ECO:0000259" key="3">
    <source>
        <dbReference type="Pfam" id="PF13649"/>
    </source>
</evidence>
<dbReference type="InterPro" id="IPR029063">
    <property type="entry name" value="SAM-dependent_MTases_sf"/>
</dbReference>
<keyword evidence="2 5" id="KW-0808">Transferase</keyword>
<dbReference type="Pfam" id="PF13649">
    <property type="entry name" value="Methyltransf_25"/>
    <property type="match status" value="1"/>
</dbReference>
<dbReference type="GO" id="GO:0032259">
    <property type="term" value="P:methylation"/>
    <property type="evidence" value="ECO:0007669"/>
    <property type="project" value="UniProtKB-KW"/>
</dbReference>
<dbReference type="OrthoDB" id="9760689at2"/>
<evidence type="ECO:0000256" key="1">
    <source>
        <dbReference type="ARBA" id="ARBA00022603"/>
    </source>
</evidence>
<dbReference type="InterPro" id="IPR041698">
    <property type="entry name" value="Methyltransf_25"/>
</dbReference>
<dbReference type="PANTHER" id="PTHR43861:SF1">
    <property type="entry name" value="TRANS-ACONITATE 2-METHYLTRANSFERASE"/>
    <property type="match status" value="1"/>
</dbReference>
<dbReference type="EMBL" id="UGOG01000001">
    <property type="protein sequence ID" value="STX63129.1"/>
    <property type="molecule type" value="Genomic_DNA"/>
</dbReference>
<evidence type="ECO:0000313" key="4">
    <source>
        <dbReference type="EMBL" id="KTD37393.1"/>
    </source>
</evidence>
<dbReference type="EC" id="2.1.1.144" evidence="5"/>
<evidence type="ECO:0000313" key="7">
    <source>
        <dbReference type="Proteomes" id="UP000254040"/>
    </source>
</evidence>
<gene>
    <name evidence="5" type="primary">tam</name>
    <name evidence="4" type="ORF">Lmor_0585</name>
    <name evidence="5" type="ORF">NCTC12239_02071</name>
</gene>
<evidence type="ECO:0000313" key="5">
    <source>
        <dbReference type="EMBL" id="STX63129.1"/>
    </source>
</evidence>
<dbReference type="Gene3D" id="3.40.50.150">
    <property type="entry name" value="Vaccinia Virus protein VP39"/>
    <property type="match status" value="1"/>
</dbReference>
<dbReference type="AlphaFoldDB" id="A0A378K1K0"/>
<reference evidence="5 7" key="2">
    <citation type="submission" date="2018-06" db="EMBL/GenBank/DDBJ databases">
        <authorList>
            <consortium name="Pathogen Informatics"/>
            <person name="Doyle S."/>
        </authorList>
    </citation>
    <scope>NUCLEOTIDE SEQUENCE [LARGE SCALE GENOMIC DNA]</scope>
    <source>
        <strain evidence="5 7">NCTC12239</strain>
    </source>
</reference>
<dbReference type="Proteomes" id="UP000054985">
    <property type="component" value="Unassembled WGS sequence"/>
</dbReference>
<proteinExistence type="predicted"/>
<accession>A0A378K1K0</accession>
<dbReference type="SUPFAM" id="SSF53335">
    <property type="entry name" value="S-adenosyl-L-methionine-dependent methyltransferases"/>
    <property type="match status" value="1"/>
</dbReference>
<keyword evidence="1 5" id="KW-0489">Methyltransferase</keyword>
<dbReference type="EMBL" id="LNYN01000013">
    <property type="protein sequence ID" value="KTD37393.1"/>
    <property type="molecule type" value="Genomic_DNA"/>
</dbReference>
<sequence length="255" mass="30343">MDWNPENYTKGNYFQNETSEAFRKSFPVQPFGRILDIGCGDGQYTRFLADHVKNGHIIGIDSSAEMIKHANQHWANKTLSFELHNIEEYQPTDPFDFILSFWCLHWTDISLSFPNMFHSLAEGGRIYALFSSFSSNSIYQTCYELARQHRYDFLTERYINSSNEYQYYFYRVLNTLLQLPFKQLKLNLKTTHVYFPDISYFKNLLLTMPFIKTFPPDEVNDIIEDLLEVFQEHCHRQYGGKLYYETRPIYLEAIK</sequence>
<name>A0A378K1K0_9GAMM</name>
<organism evidence="5 7">
    <name type="scientific">Legionella moravica</name>
    <dbReference type="NCBI Taxonomy" id="39962"/>
    <lineage>
        <taxon>Bacteria</taxon>
        <taxon>Pseudomonadati</taxon>
        <taxon>Pseudomonadota</taxon>
        <taxon>Gammaproteobacteria</taxon>
        <taxon>Legionellales</taxon>
        <taxon>Legionellaceae</taxon>
        <taxon>Legionella</taxon>
    </lineage>
</organism>
<dbReference type="STRING" id="39962.Lmor_0585"/>
<keyword evidence="6" id="KW-1185">Reference proteome</keyword>
<evidence type="ECO:0000313" key="6">
    <source>
        <dbReference type="Proteomes" id="UP000054985"/>
    </source>
</evidence>
<protein>
    <submittedName>
        <fullName evidence="5">Methyltransferase</fullName>
        <ecNumber evidence="5">2.1.1.144</ecNumber>
    </submittedName>
</protein>
<dbReference type="PANTHER" id="PTHR43861">
    <property type="entry name" value="TRANS-ACONITATE 2-METHYLTRANSFERASE-RELATED"/>
    <property type="match status" value="1"/>
</dbReference>
<evidence type="ECO:0000256" key="2">
    <source>
        <dbReference type="ARBA" id="ARBA00022679"/>
    </source>
</evidence>
<dbReference type="Proteomes" id="UP000254040">
    <property type="component" value="Unassembled WGS sequence"/>
</dbReference>
<dbReference type="CDD" id="cd02440">
    <property type="entry name" value="AdoMet_MTases"/>
    <property type="match status" value="1"/>
</dbReference>
<reference evidence="4 6" key="1">
    <citation type="submission" date="2015-11" db="EMBL/GenBank/DDBJ databases">
        <title>Genomic analysis of 38 Legionella species identifies large and diverse effector repertoires.</title>
        <authorList>
            <person name="Burstein D."/>
            <person name="Amaro F."/>
            <person name="Zusman T."/>
            <person name="Lifshitz Z."/>
            <person name="Cohen O."/>
            <person name="Gilbert J.A."/>
            <person name="Pupko T."/>
            <person name="Shuman H.A."/>
            <person name="Segal G."/>
        </authorList>
    </citation>
    <scope>NUCLEOTIDE SEQUENCE [LARGE SCALE GENOMIC DNA]</scope>
    <source>
        <strain evidence="4 6">ATCC 43877</strain>
    </source>
</reference>
<feature type="domain" description="Methyltransferase" evidence="3">
    <location>
        <begin position="34"/>
        <end position="124"/>
    </location>
</feature>
<dbReference type="GO" id="GO:0030798">
    <property type="term" value="F:trans-aconitate 2-methyltransferase activity"/>
    <property type="evidence" value="ECO:0007669"/>
    <property type="project" value="UniProtKB-EC"/>
</dbReference>
<dbReference type="RefSeq" id="WP_028384979.1">
    <property type="nucleotide sequence ID" value="NZ_CAAAJG010000011.1"/>
</dbReference>